<dbReference type="PANTHER" id="PTHR36091:SF2">
    <property type="entry name" value="AMINOGLYCOSIDE PHOSPHOTRANSFERASE DOMAIN-CONTAINING PROTEIN"/>
    <property type="match status" value="1"/>
</dbReference>
<gene>
    <name evidence="1" type="primary">cnxG</name>
    <name evidence="2" type="ORF">AJ80_05860</name>
</gene>
<dbReference type="SUPFAM" id="SSF56112">
    <property type="entry name" value="Protein kinase-like (PK-like)"/>
    <property type="match status" value="1"/>
</dbReference>
<comment type="subcellular location">
    <subcellularLocation>
        <location evidence="1">Cytoplasm</location>
    </subcellularLocation>
</comment>
<dbReference type="GO" id="GO:0030366">
    <property type="term" value="F:molybdopterin synthase activity"/>
    <property type="evidence" value="ECO:0007669"/>
    <property type="project" value="UniProtKB-UniRule"/>
</dbReference>
<dbReference type="UniPathway" id="UPA00344"/>
<dbReference type="Proteomes" id="UP000224634">
    <property type="component" value="Unassembled WGS sequence"/>
</dbReference>
<dbReference type="InterPro" id="IPR012675">
    <property type="entry name" value="Beta-grasp_dom_sf"/>
</dbReference>
<feature type="modified residue" description="Glycyl adenylate; alternate" evidence="1">
    <location>
        <position position="106"/>
    </location>
</feature>
<dbReference type="PANTHER" id="PTHR36091">
    <property type="entry name" value="ALTERED INHERITANCE OF MITOCHONDRIA PROTEIN 9, MITOCHONDRIAL"/>
    <property type="match status" value="1"/>
</dbReference>
<evidence type="ECO:0000313" key="3">
    <source>
        <dbReference type="Proteomes" id="UP000224634"/>
    </source>
</evidence>
<dbReference type="GO" id="GO:0000166">
    <property type="term" value="F:nucleotide binding"/>
    <property type="evidence" value="ECO:0007669"/>
    <property type="project" value="UniProtKB-KW"/>
</dbReference>
<keyword evidence="1" id="KW-0501">Molybdenum cofactor biosynthesis</keyword>
<evidence type="ECO:0000313" key="2">
    <source>
        <dbReference type="EMBL" id="PGH14540.1"/>
    </source>
</evidence>
<dbReference type="InterPro" id="IPR051035">
    <property type="entry name" value="Mito_inheritance_9"/>
</dbReference>
<comment type="pathway">
    <text evidence="1">Cofactor biosynthesis; molybdopterin biosynthesis.</text>
</comment>
<comment type="similarity">
    <text evidence="1">Belongs to the MoaD family. MOCS2A subfamily.</text>
</comment>
<dbReference type="GO" id="GO:0006777">
    <property type="term" value="P:Mo-molybdopterin cofactor biosynthetic process"/>
    <property type="evidence" value="ECO:0007669"/>
    <property type="project" value="UniProtKB-UniRule"/>
</dbReference>
<name>A0A2B7XZT8_POLH7</name>
<proteinExistence type="inferred from homology"/>
<dbReference type="InterPro" id="IPR028887">
    <property type="entry name" value="MOCS2A_euk"/>
</dbReference>
<accession>A0A2B7XZT8</accession>
<keyword evidence="1" id="KW-0597">Phosphoprotein</keyword>
<comment type="function">
    <text evidence="1">Acts as a sulfur carrier required for molybdopterin biosynthesis. Component of the molybdopterin synthase complex that catalyzes the conversion of precursor Z into molybdopterin by mediating the incorporation of 2 sulfur atoms into precursor Z to generate a dithiolene group. In the complex, serves as sulfur donor by being thiocarboxylated (-COSH) at its C-terminus by UBA4. After interaction with MOCS2B, the sulfur is then transferred to precursor Z to form molybdopterin.</text>
</comment>
<dbReference type="Gene3D" id="3.10.20.30">
    <property type="match status" value="1"/>
</dbReference>
<protein>
    <recommendedName>
        <fullName evidence="1">Molybdopterin synthase sulfur carrier subunit</fullName>
    </recommendedName>
    <alternativeName>
        <fullName evidence="1">Common component for nitrate reductase and xanthine dehydrogenase protein G</fullName>
    </alternativeName>
    <alternativeName>
        <fullName evidence="1">Molybdenum cofactor synthesis protein 2 small subunit</fullName>
    </alternativeName>
    <alternativeName>
        <fullName evidence="1">Molybdenum cofactor synthesis protein 2A</fullName>
    </alternativeName>
    <alternativeName>
        <fullName evidence="1">Sulfur carrier protein MOCS2A</fullName>
        <shortName evidence="1">MOCS2A</shortName>
    </alternativeName>
</protein>
<dbReference type="OrthoDB" id="4200494at2759"/>
<dbReference type="CDD" id="cd00754">
    <property type="entry name" value="Ubl_MoaD"/>
    <property type="match status" value="1"/>
</dbReference>
<reference evidence="2 3" key="1">
    <citation type="submission" date="2017-10" db="EMBL/GenBank/DDBJ databases">
        <title>Comparative genomics in systemic dimorphic fungi from Ajellomycetaceae.</title>
        <authorList>
            <person name="Munoz J.F."/>
            <person name="Mcewen J.G."/>
            <person name="Clay O.K."/>
            <person name="Cuomo C.A."/>
        </authorList>
    </citation>
    <scope>NUCLEOTIDE SEQUENCE [LARGE SCALE GENOMIC DNA]</scope>
    <source>
        <strain evidence="2 3">UAMH7299</strain>
    </source>
</reference>
<dbReference type="GO" id="GO:1990140">
    <property type="term" value="C:molybdopterin synthase complex"/>
    <property type="evidence" value="ECO:0007669"/>
    <property type="project" value="UniProtKB-UniRule"/>
</dbReference>
<keyword evidence="1" id="KW-0547">Nucleotide-binding</keyword>
<dbReference type="HAMAP" id="MF_03051">
    <property type="entry name" value="MOCS2A"/>
    <property type="match status" value="1"/>
</dbReference>
<comment type="subunit">
    <text evidence="1">Heterotetramer; composed of 2 small (MOCS2A) and 2 large (MOCS2B) subunits.</text>
</comment>
<organism evidence="2 3">
    <name type="scientific">Polytolypa hystricis (strain UAMH7299)</name>
    <dbReference type="NCBI Taxonomy" id="1447883"/>
    <lineage>
        <taxon>Eukaryota</taxon>
        <taxon>Fungi</taxon>
        <taxon>Dikarya</taxon>
        <taxon>Ascomycota</taxon>
        <taxon>Pezizomycotina</taxon>
        <taxon>Eurotiomycetes</taxon>
        <taxon>Eurotiomycetidae</taxon>
        <taxon>Onygenales</taxon>
        <taxon>Onygenales incertae sedis</taxon>
        <taxon>Polytolypa</taxon>
    </lineage>
</organism>
<dbReference type="EMBL" id="PDNA01000092">
    <property type="protein sequence ID" value="PGH14540.1"/>
    <property type="molecule type" value="Genomic_DNA"/>
</dbReference>
<keyword evidence="1" id="KW-0963">Cytoplasm</keyword>
<keyword evidence="3" id="KW-1185">Reference proteome</keyword>
<feature type="modified residue" description="1-thioglycine; alternate" evidence="1">
    <location>
        <position position="106"/>
    </location>
</feature>
<comment type="PTM">
    <text evidence="1">C-terminal thiocarboxylation occurs in 2 steps, it is first acyl-adenylated (-COAMP) via the hesA/moeB/thiF part of UBA4, then thiocarboxylated (-COSH) via the rhodanese domain of UBA4.</text>
</comment>
<evidence type="ECO:0000256" key="1">
    <source>
        <dbReference type="HAMAP-Rule" id="MF_03051"/>
    </source>
</evidence>
<comment type="caution">
    <text evidence="2">The sequence shown here is derived from an EMBL/GenBank/DDBJ whole genome shotgun (WGS) entry which is preliminary data.</text>
</comment>
<dbReference type="InterPro" id="IPR011009">
    <property type="entry name" value="Kinase-like_dom_sf"/>
</dbReference>
<dbReference type="AlphaFoldDB" id="A0A2B7XZT8"/>
<sequence>MTQTTTTPSSSSSTFQIHYFASASSFTQKHTESLPAPLPLHKLFDLLESRYPGIREKVLDSCAVSVGLEYVDVKDLEENGEEEEGGKMVMIGVGEEVAIIPPKNDGAMVAAMEEDLYRYTTKRWLSNDALEASKRYQKFNIQRLLDVAVNCTGAKRCTSAMKYREGQYNKYFLITFDNGSEVVAKLPNPNAGPKFFTAASEVATMDYVSNEYARPEIPGLILEGSGNFRPTYSGVLSWSCGSSNPVESEYIIMEKAKGTALGDTWYRPPSPSKHRFIEQVAEMEEKLTAAPFPEHGCIYYTQDLPMDYRIKDQPSLPGDHLKKFASAQLYTQSSGPRSTPGLDSLEALVRHQLCDYAESMGINERAWAMQHAQPHMNYYRSNVDRERPDEYLDLIEKYLLVAPHLAQSKPDTADLIKPMLWHGAIVAPLILQAKIPRMVQHPSALPFGWVMPEKPEDYDTLPEIARSRADKLYENALCHRYYEVITAKRNPRHYAAISHNATWKTPLIQPIRAVTAAWSSRESGVDCPISFTEEEKKLHDEEMENRDYVETMMEEFQEADILPIDGTTDPEDYEIMQKTNYIQKEKLLSLAENEEQREWMDKIWP</sequence>
<dbReference type="GO" id="GO:0005739">
    <property type="term" value="C:mitochondrion"/>
    <property type="evidence" value="ECO:0007669"/>
    <property type="project" value="TreeGrafter"/>
</dbReference>
<dbReference type="STRING" id="1447883.A0A2B7XZT8"/>